<keyword evidence="3" id="KW-1185">Reference proteome</keyword>
<protein>
    <submittedName>
        <fullName evidence="2">2292_t:CDS:1</fullName>
    </submittedName>
</protein>
<feature type="domain" description="DDE-1" evidence="1">
    <location>
        <begin position="26"/>
        <end position="130"/>
    </location>
</feature>
<dbReference type="AlphaFoldDB" id="A0A9N8WAQ9"/>
<accession>A0A9N8WAQ9</accession>
<evidence type="ECO:0000313" key="2">
    <source>
        <dbReference type="EMBL" id="CAG8482699.1"/>
    </source>
</evidence>
<dbReference type="Pfam" id="PF03184">
    <property type="entry name" value="DDE_1"/>
    <property type="match status" value="1"/>
</dbReference>
<sequence>MPRNSTINFWGVRTVPIRTTGYEKLQFTVVLGFTASGYKLPPIVIFKLKKVPKRKFPRDIVVASASKGTIHSDLMLSTYIPKVIQERPNRFFLKKGILFVDCHGSHIRGNVTKALNIEGLEVIRIPSRTTCDEWMSEGEKEFTKSGKYKKVLYELASGLTLNPDGSENNKMSSRLQAIVENRIYDVILEEPSSKEELTANLESDDEISDDENEEFSDDKDFIYYISGEASNELLNINKFNEKLSLVFMTSKIKLIDKRE</sequence>
<evidence type="ECO:0000313" key="3">
    <source>
        <dbReference type="Proteomes" id="UP000789405"/>
    </source>
</evidence>
<dbReference type="InterPro" id="IPR004875">
    <property type="entry name" value="DDE_SF_endonuclease_dom"/>
</dbReference>
<reference evidence="2" key="1">
    <citation type="submission" date="2021-06" db="EMBL/GenBank/DDBJ databases">
        <authorList>
            <person name="Kallberg Y."/>
            <person name="Tangrot J."/>
            <person name="Rosling A."/>
        </authorList>
    </citation>
    <scope>NUCLEOTIDE SEQUENCE</scope>
    <source>
        <strain evidence="2">MA453B</strain>
    </source>
</reference>
<organism evidence="2 3">
    <name type="scientific">Dentiscutata erythropus</name>
    <dbReference type="NCBI Taxonomy" id="1348616"/>
    <lineage>
        <taxon>Eukaryota</taxon>
        <taxon>Fungi</taxon>
        <taxon>Fungi incertae sedis</taxon>
        <taxon>Mucoromycota</taxon>
        <taxon>Glomeromycotina</taxon>
        <taxon>Glomeromycetes</taxon>
        <taxon>Diversisporales</taxon>
        <taxon>Gigasporaceae</taxon>
        <taxon>Dentiscutata</taxon>
    </lineage>
</organism>
<comment type="caution">
    <text evidence="2">The sequence shown here is derived from an EMBL/GenBank/DDBJ whole genome shotgun (WGS) entry which is preliminary data.</text>
</comment>
<dbReference type="Proteomes" id="UP000789405">
    <property type="component" value="Unassembled WGS sequence"/>
</dbReference>
<evidence type="ECO:0000259" key="1">
    <source>
        <dbReference type="Pfam" id="PF03184"/>
    </source>
</evidence>
<dbReference type="EMBL" id="CAJVPY010000599">
    <property type="protein sequence ID" value="CAG8482699.1"/>
    <property type="molecule type" value="Genomic_DNA"/>
</dbReference>
<dbReference type="GO" id="GO:0003676">
    <property type="term" value="F:nucleic acid binding"/>
    <property type="evidence" value="ECO:0007669"/>
    <property type="project" value="InterPro"/>
</dbReference>
<proteinExistence type="predicted"/>
<dbReference type="OrthoDB" id="2414197at2759"/>
<gene>
    <name evidence="2" type="ORF">DERYTH_LOCUS2009</name>
</gene>
<name>A0A9N8WAQ9_9GLOM</name>